<dbReference type="EMBL" id="AAWS01000050">
    <property type="protein sequence ID" value="EAY25359.1"/>
    <property type="molecule type" value="Genomic_DNA"/>
</dbReference>
<gene>
    <name evidence="3" type="ORF">M23134_04540</name>
</gene>
<dbReference type="GO" id="GO:0016706">
    <property type="term" value="F:2-oxoglutarate-dependent dioxygenase activity"/>
    <property type="evidence" value="ECO:0007669"/>
    <property type="project" value="UniProtKB-ARBA"/>
</dbReference>
<keyword evidence="4" id="KW-1185">Reference proteome</keyword>
<keyword evidence="2" id="KW-0408">Iron</keyword>
<dbReference type="SUPFAM" id="SSF51197">
    <property type="entry name" value="Clavaminate synthase-like"/>
    <property type="match status" value="1"/>
</dbReference>
<evidence type="ECO:0000313" key="3">
    <source>
        <dbReference type="EMBL" id="EAY25359.1"/>
    </source>
</evidence>
<organism evidence="3 4">
    <name type="scientific">Microscilla marina ATCC 23134</name>
    <dbReference type="NCBI Taxonomy" id="313606"/>
    <lineage>
        <taxon>Bacteria</taxon>
        <taxon>Pseudomonadati</taxon>
        <taxon>Bacteroidota</taxon>
        <taxon>Cytophagia</taxon>
        <taxon>Cytophagales</taxon>
        <taxon>Microscillaceae</taxon>
        <taxon>Microscilla</taxon>
    </lineage>
</organism>
<keyword evidence="1" id="KW-0479">Metal-binding</keyword>
<dbReference type="GO" id="GO:0005506">
    <property type="term" value="F:iron ion binding"/>
    <property type="evidence" value="ECO:0007669"/>
    <property type="project" value="UniProtKB-ARBA"/>
</dbReference>
<reference evidence="3 4" key="1">
    <citation type="submission" date="2007-01" db="EMBL/GenBank/DDBJ databases">
        <authorList>
            <person name="Haygood M."/>
            <person name="Podell S."/>
            <person name="Anderson C."/>
            <person name="Hopkinson B."/>
            <person name="Roe K."/>
            <person name="Barbeau K."/>
            <person name="Gaasterland T."/>
            <person name="Ferriera S."/>
            <person name="Johnson J."/>
            <person name="Kravitz S."/>
            <person name="Beeson K."/>
            <person name="Sutton G."/>
            <person name="Rogers Y.-H."/>
            <person name="Friedman R."/>
            <person name="Frazier M."/>
            <person name="Venter J.C."/>
        </authorList>
    </citation>
    <scope>NUCLEOTIDE SEQUENCE [LARGE SCALE GENOMIC DNA]</scope>
    <source>
        <strain evidence="3 4">ATCC 23134</strain>
    </source>
</reference>
<evidence type="ECO:0000256" key="2">
    <source>
        <dbReference type="ARBA" id="ARBA00023004"/>
    </source>
</evidence>
<dbReference type="PANTHER" id="PTHR20883:SF15">
    <property type="entry name" value="PHYTANOYL-COA DIOXYGENASE DOMAIN-CONTAINING PROTEIN 1"/>
    <property type="match status" value="1"/>
</dbReference>
<dbReference type="InterPro" id="IPR008775">
    <property type="entry name" value="Phytyl_CoA_dOase-like"/>
</dbReference>
<protein>
    <submittedName>
        <fullName evidence="3">Phytanoyl-CoA dioxygenase domain containing 1</fullName>
    </submittedName>
</protein>
<accession>A1ZWC1</accession>
<evidence type="ECO:0000256" key="1">
    <source>
        <dbReference type="ARBA" id="ARBA00022723"/>
    </source>
</evidence>
<dbReference type="AlphaFoldDB" id="A1ZWC1"/>
<dbReference type="Proteomes" id="UP000004095">
    <property type="component" value="Unassembled WGS sequence"/>
</dbReference>
<dbReference type="Pfam" id="PF05721">
    <property type="entry name" value="PhyH"/>
    <property type="match status" value="1"/>
</dbReference>
<dbReference type="Gene3D" id="2.60.120.620">
    <property type="entry name" value="q2cbj1_9rhob like domain"/>
    <property type="match status" value="1"/>
</dbReference>
<dbReference type="PANTHER" id="PTHR20883">
    <property type="entry name" value="PHYTANOYL-COA DIOXYGENASE DOMAIN CONTAINING 1"/>
    <property type="match status" value="1"/>
</dbReference>
<proteinExistence type="predicted"/>
<dbReference type="eggNOG" id="COG5285">
    <property type="taxonomic scope" value="Bacteria"/>
</dbReference>
<keyword evidence="3" id="KW-0223">Dioxygenase</keyword>
<name>A1ZWC1_MICM2</name>
<keyword evidence="3" id="KW-0560">Oxidoreductase</keyword>
<sequence length="244" mass="27505">MIDAPTPNYKRPDTSKVIADQALLTPAEIERYEADGFLVLENFTNSERIAALKAAAQKIIDDFDMDMVSVFSTEDQRKLSSDLYFLESGDKIRCFFETHAFDNNGKLIKDKQLAINKLGHAMHDIDPVFEAFSYVPELCQAAIDLGFVDPIAAQSMYIFKQPSIGDKVNAHQDSTFLNTDLASCTGFWFALEDATQENGCLWAIPGSHKTYPITRHFRRNAAGKVPSLWAKKLPGTYHKQCLWR</sequence>
<evidence type="ECO:0000313" key="4">
    <source>
        <dbReference type="Proteomes" id="UP000004095"/>
    </source>
</evidence>
<comment type="caution">
    <text evidence="3">The sequence shown here is derived from an EMBL/GenBank/DDBJ whole genome shotgun (WGS) entry which is preliminary data.</text>
</comment>